<organism evidence="1 2">
    <name type="scientific">Pseudomonas phage vB_PaeP_C2-10_Ab09</name>
    <dbReference type="NCBI Taxonomy" id="1476391"/>
    <lineage>
        <taxon>Viruses</taxon>
        <taxon>Duplodnaviria</taxon>
        <taxon>Heunggongvirae</taxon>
        <taxon>Uroviricota</taxon>
        <taxon>Caudoviricetes</taxon>
        <taxon>Schitoviridae</taxon>
        <taxon>Migulavirinae</taxon>
        <taxon>Litunavirus</taxon>
        <taxon>Litunavirus Ab09</taxon>
    </lineage>
</organism>
<dbReference type="EMBL" id="HG962375">
    <property type="protein sequence ID" value="CDN96895.1"/>
    <property type="molecule type" value="Genomic_DNA"/>
</dbReference>
<proteinExistence type="predicted"/>
<keyword evidence="2" id="KW-1185">Reference proteome</keyword>
<protein>
    <submittedName>
        <fullName evidence="1">Uncharacterized protein</fullName>
    </submittedName>
</protein>
<sequence>MRGQTNESRLGVQPDLRSGLVLVRAQASKRGTPLALPPVALPLRPPAVDGDRRDQVLTRMEGEACLRLLHLRTHGTDEPVRSHDATGAFMELNDTGKIRIVLTIQGKAYYLDTLLTRDEWDTMTDAQKTKYMNEWVLASVSIRPQMPSSESDILKHKIRELELEVSRLKKQATPTFRYPPGVTIGHLPDQR</sequence>
<evidence type="ECO:0000313" key="1">
    <source>
        <dbReference type="EMBL" id="CDN96895.1"/>
    </source>
</evidence>
<gene>
    <name evidence="1" type="primary">ORF82</name>
</gene>
<reference evidence="2" key="1">
    <citation type="journal article" date="2015" name="PLoS ONE">
        <title>Investigation of a Large Collection of Pseudomonas aeruginosa Bacteriophages Collected from a Single Environmental Source in Abidjan, Cote d'Ivoire.</title>
        <authorList>
            <person name="Essoh C."/>
            <person name="Latino L."/>
            <person name="Midoux C."/>
            <person name="Blouin Y."/>
            <person name="Loukou G."/>
            <person name="Nguetta S.P."/>
            <person name="Lathro S."/>
            <person name="Cablanmian A."/>
            <person name="Kouassi A.K."/>
            <person name="Vergnaud G."/>
            <person name="Pourcel C."/>
        </authorList>
    </citation>
    <scope>NUCLEOTIDE SEQUENCE [LARGE SCALE GENOMIC DNA]</scope>
</reference>
<dbReference type="Proteomes" id="UP000019788">
    <property type="component" value="Segment"/>
</dbReference>
<dbReference type="RefSeq" id="YP_009031859.1">
    <property type="nucleotide sequence ID" value="NC_024140.1"/>
</dbReference>
<name>X5L126_9CAUD</name>
<evidence type="ECO:0000313" key="2">
    <source>
        <dbReference type="Proteomes" id="UP000019788"/>
    </source>
</evidence>
<accession>X5L126</accession>
<dbReference type="GeneID" id="19487206"/>
<dbReference type="KEGG" id="vg:19487206"/>